<dbReference type="PROSITE" id="PS50200">
    <property type="entry name" value="RA"/>
    <property type="match status" value="1"/>
</dbReference>
<dbReference type="InterPro" id="IPR011524">
    <property type="entry name" value="SARAH_dom"/>
</dbReference>
<keyword evidence="10" id="KW-0206">Cytoskeleton</keyword>
<dbReference type="InterPro" id="IPR040041">
    <property type="entry name" value="TMEM201"/>
</dbReference>
<keyword evidence="4 13" id="KW-0812">Transmembrane</keyword>
<dbReference type="GO" id="GO:0005874">
    <property type="term" value="C:microtubule"/>
    <property type="evidence" value="ECO:0007669"/>
    <property type="project" value="UniProtKB-KW"/>
</dbReference>
<dbReference type="GO" id="GO:0046872">
    <property type="term" value="F:metal ion binding"/>
    <property type="evidence" value="ECO:0007669"/>
    <property type="project" value="UniProtKB-KW"/>
</dbReference>
<feature type="compositionally biased region" description="Polar residues" evidence="12">
    <location>
        <begin position="753"/>
        <end position="774"/>
    </location>
</feature>
<evidence type="ECO:0000256" key="10">
    <source>
        <dbReference type="ARBA" id="ARBA00023212"/>
    </source>
</evidence>
<organism evidence="17 18">
    <name type="scientific">Caenorhabditis briggsae</name>
    <dbReference type="NCBI Taxonomy" id="6238"/>
    <lineage>
        <taxon>Eukaryota</taxon>
        <taxon>Metazoa</taxon>
        <taxon>Ecdysozoa</taxon>
        <taxon>Nematoda</taxon>
        <taxon>Chromadorea</taxon>
        <taxon>Rhabditida</taxon>
        <taxon>Rhabditina</taxon>
        <taxon>Rhabditomorpha</taxon>
        <taxon>Rhabditoidea</taxon>
        <taxon>Rhabditidae</taxon>
        <taxon>Peloderinae</taxon>
        <taxon>Caenorhabditis</taxon>
    </lineage>
</organism>
<keyword evidence="10" id="KW-0963">Cytoplasm</keyword>
<feature type="transmembrane region" description="Helical" evidence="13">
    <location>
        <begin position="312"/>
        <end position="331"/>
    </location>
</feature>
<feature type="compositionally biased region" description="Polar residues" evidence="12">
    <location>
        <begin position="382"/>
        <end position="393"/>
    </location>
</feature>
<dbReference type="CDD" id="cd20885">
    <property type="entry name" value="C1_RASSF1"/>
    <property type="match status" value="1"/>
</dbReference>
<keyword evidence="6" id="KW-0479">Metal-binding</keyword>
<evidence type="ECO:0000256" key="2">
    <source>
        <dbReference type="ARBA" id="ARBA00004473"/>
    </source>
</evidence>
<keyword evidence="8 13" id="KW-1133">Transmembrane helix</keyword>
<dbReference type="CDD" id="cd21885">
    <property type="entry name" value="SARAH_RASSF1-like"/>
    <property type="match status" value="1"/>
</dbReference>
<feature type="transmembrane region" description="Helical" evidence="13">
    <location>
        <begin position="203"/>
        <end position="228"/>
    </location>
</feature>
<dbReference type="EMBL" id="CP092621">
    <property type="protein sequence ID" value="UMM18030.1"/>
    <property type="molecule type" value="Genomic_DNA"/>
</dbReference>
<dbReference type="GO" id="GO:0007165">
    <property type="term" value="P:signal transduction"/>
    <property type="evidence" value="ECO:0007669"/>
    <property type="project" value="InterPro"/>
</dbReference>
<evidence type="ECO:0000256" key="12">
    <source>
        <dbReference type="SAM" id="MobiDB-lite"/>
    </source>
</evidence>
<evidence type="ECO:0000259" key="15">
    <source>
        <dbReference type="PROSITE" id="PS50200"/>
    </source>
</evidence>
<dbReference type="SUPFAM" id="SSF54236">
    <property type="entry name" value="Ubiquitin-like"/>
    <property type="match status" value="1"/>
</dbReference>
<evidence type="ECO:0000256" key="4">
    <source>
        <dbReference type="ARBA" id="ARBA00022692"/>
    </source>
</evidence>
<evidence type="ECO:0000256" key="13">
    <source>
        <dbReference type="SAM" id="Phobius"/>
    </source>
</evidence>
<keyword evidence="9 13" id="KW-0472">Membrane</keyword>
<gene>
    <name evidence="17" type="ORF">L5515_014288</name>
</gene>
<dbReference type="InterPro" id="IPR046349">
    <property type="entry name" value="C1-like_sf"/>
</dbReference>
<feature type="compositionally biased region" description="Low complexity" evidence="12">
    <location>
        <begin position="357"/>
        <end position="368"/>
    </location>
</feature>
<keyword evidence="18" id="KW-1185">Reference proteome</keyword>
<dbReference type="Pfam" id="PF16517">
    <property type="entry name" value="Nore1-SARAH"/>
    <property type="match status" value="1"/>
</dbReference>
<evidence type="ECO:0000256" key="8">
    <source>
        <dbReference type="ARBA" id="ARBA00022989"/>
    </source>
</evidence>
<dbReference type="PROSITE" id="PS00479">
    <property type="entry name" value="ZF_DAG_PE_1"/>
    <property type="match status" value="1"/>
</dbReference>
<dbReference type="Pfam" id="PF00130">
    <property type="entry name" value="C1_1"/>
    <property type="match status" value="1"/>
</dbReference>
<dbReference type="PANTHER" id="PTHR28646:SF1">
    <property type="entry name" value="TRANSMEMBRANE PROTEIN 201"/>
    <property type="match status" value="1"/>
</dbReference>
<evidence type="ECO:0000313" key="17">
    <source>
        <dbReference type="EMBL" id="UMM18030.1"/>
    </source>
</evidence>
<feature type="compositionally biased region" description="Low complexity" evidence="12">
    <location>
        <begin position="581"/>
        <end position="592"/>
    </location>
</feature>
<evidence type="ECO:0000256" key="7">
    <source>
        <dbReference type="ARBA" id="ARBA00022833"/>
    </source>
</evidence>
<keyword evidence="5" id="KW-0493">Microtubule</keyword>
<reference evidence="17 18" key="1">
    <citation type="submission" date="2022-04" db="EMBL/GenBank/DDBJ databases">
        <title>Chromosome-level reference genomes for two strains of Caenorhabditis briggsae: an improved platform for comparative genomics.</title>
        <authorList>
            <person name="Stevens L."/>
            <person name="Andersen E."/>
        </authorList>
    </citation>
    <scope>NUCLEOTIDE SEQUENCE [LARGE SCALE GENOMIC DNA]</scope>
    <source>
        <strain evidence="17">VX34</strain>
        <tissue evidence="17">Whole-organism</tissue>
    </source>
</reference>
<name>A0AAE9EBR6_CAEBR</name>
<dbReference type="InterPro" id="IPR000159">
    <property type="entry name" value="RA_dom"/>
</dbReference>
<dbReference type="Pfam" id="PF00788">
    <property type="entry name" value="RA"/>
    <property type="match status" value="1"/>
</dbReference>
<feature type="region of interest" description="Disordered" evidence="12">
    <location>
        <begin position="357"/>
        <end position="422"/>
    </location>
</feature>
<evidence type="ECO:0000256" key="9">
    <source>
        <dbReference type="ARBA" id="ARBA00023136"/>
    </source>
</evidence>
<feature type="domain" description="SARAH" evidence="16">
    <location>
        <begin position="1001"/>
        <end position="1048"/>
    </location>
</feature>
<feature type="domain" description="Ras-associating" evidence="15">
    <location>
        <begin position="899"/>
        <end position="999"/>
    </location>
</feature>
<evidence type="ECO:0000259" key="16">
    <source>
        <dbReference type="PROSITE" id="PS50951"/>
    </source>
</evidence>
<dbReference type="PROSITE" id="PS50081">
    <property type="entry name" value="ZF_DAG_PE_2"/>
    <property type="match status" value="1"/>
</dbReference>
<evidence type="ECO:0000259" key="14">
    <source>
        <dbReference type="PROSITE" id="PS50081"/>
    </source>
</evidence>
<dbReference type="SMART" id="SM00109">
    <property type="entry name" value="C1"/>
    <property type="match status" value="1"/>
</dbReference>
<dbReference type="Gene3D" id="3.30.60.20">
    <property type="match status" value="1"/>
</dbReference>
<dbReference type="PANTHER" id="PTHR28646">
    <property type="entry name" value="TRANSMEMBRANE PROTEIN 201"/>
    <property type="match status" value="1"/>
</dbReference>
<feature type="transmembrane region" description="Helical" evidence="13">
    <location>
        <begin position="254"/>
        <end position="275"/>
    </location>
</feature>
<dbReference type="InterPro" id="IPR029071">
    <property type="entry name" value="Ubiquitin-like_domsf"/>
</dbReference>
<feature type="transmembrane region" description="Helical" evidence="13">
    <location>
        <begin position="282"/>
        <end position="300"/>
    </location>
</feature>
<dbReference type="SUPFAM" id="SSF57889">
    <property type="entry name" value="Cysteine-rich domain"/>
    <property type="match status" value="1"/>
</dbReference>
<comment type="similarity">
    <text evidence="3">Belongs to the TMEM201 family.</text>
</comment>
<dbReference type="SMART" id="SM00314">
    <property type="entry name" value="RA"/>
    <property type="match status" value="1"/>
</dbReference>
<feature type="domain" description="Phorbol-ester/DAG-type" evidence="14">
    <location>
        <begin position="666"/>
        <end position="716"/>
    </location>
</feature>
<feature type="region of interest" description="Disordered" evidence="12">
    <location>
        <begin position="752"/>
        <end position="774"/>
    </location>
</feature>
<evidence type="ECO:0000256" key="11">
    <source>
        <dbReference type="ARBA" id="ARBA00023242"/>
    </source>
</evidence>
<comment type="subcellular location">
    <subcellularLocation>
        <location evidence="1">Cytoplasm</location>
        <location evidence="1">Cytoskeleton</location>
    </subcellularLocation>
    <subcellularLocation>
        <location evidence="2">Nucleus inner membrane</location>
        <topology evidence="2">Multi-pass membrane protein</topology>
    </subcellularLocation>
</comment>
<keyword evidence="7" id="KW-0862">Zinc</keyword>
<protein>
    <submittedName>
        <fullName evidence="17">Uncharacterized protein</fullName>
    </submittedName>
</protein>
<evidence type="ECO:0000256" key="3">
    <source>
        <dbReference type="ARBA" id="ARBA00007600"/>
    </source>
</evidence>
<evidence type="ECO:0000313" key="18">
    <source>
        <dbReference type="Proteomes" id="UP000829354"/>
    </source>
</evidence>
<evidence type="ECO:0000256" key="6">
    <source>
        <dbReference type="ARBA" id="ARBA00022723"/>
    </source>
</evidence>
<proteinExistence type="inferred from homology"/>
<evidence type="ECO:0000256" key="5">
    <source>
        <dbReference type="ARBA" id="ARBA00022701"/>
    </source>
</evidence>
<sequence length="1117" mass="125643">MEIAAAVGVIASVPILYRAVRPQLKSTVECWFCHSSTKVDYSNRNSFTCPSCEQYNGFTEDGDYNKRIPAQTNISTTRYCEPLKPKPEKSNGLLARFGGVNMSPKSANGLCSDCNLGQEIIMQSVGNFEPVDEDRWNEELEDYRYKLERRYQLCPRCTLQVHGKLNEDKKKYSYLLDVKYKLKHAIGSTLREVVGNRNKSRRWFFAGGSVCEALHFGCLISSAFLFLANIDFLQQDAGASLMNLPKVIQDQLPVLYTNSFAINFIIFFSHLIAAFNNKCRVTLPDLLLPIILIIAMLTHLAPSDGLSQDVALIRGACASFATILAMAVTLLPRKRLHKKKPNTMISSAFSVASTPISQCSSQNSRNNSLLEHEEPALRKSPKSPSESITTTPPNRLRDITNWNPTRREDKENSMVESMDWDDSETVRTAQSYFRPGLLSRNAGENIGSLTPQQLAPSVASLNLLGSARPLDSPSIFSRQRRQIMQQQNQTPTRSLFGTPARSMVASNMERSQYLPPDTYDSSVRVATDDPTFQSYAFQPSTSSSSNVGWFGGLRTKLSQLGLFPDWMSQLGIRSEDEKMDTSSTSSPQSEQSIGEYDESTLVFRPVQLDRCGQEDDSEQVDIWDFGATFLADLDSNHVWNDTIERQHFGPLKDLITTGGGANKTSSHSFKTHSLLHPTWCDKCGDFIWGILKEALKCENCNYTCHARCRDLVTLDCRSPGSSLASSADFDSIYPQLDGTLGTIPKGLILPPAMSSSTGSDKENGNANTAETSVENPIFSSKNSFTLPKSFSPVDSIRKEMKEPSAPPESRHTTLRVIERYVKEDTPFEWTDEYKELDLERKIEAYNSIARGMEITLHKDGINFGGHIHVNMNLSRPISVVQGVAPPTVYDVVNTTKSTSKTTLRTITSFFLPRNTTKVINIDSKTTARKMIVTLLKKFRVADNPRKFALYECEQQTDDTTCTLTRRLTRISDDACPLKVVLNWPSPHCGRALVLQENDTGDILWDAFEIPELENFLRILGMEEKQYVFQTQQKYQQYRYHLDAELRQRGHHVPEGEAQPVIQTNPFLDEDFLRNQDEYGTSDSMLFSGTIKNAIMEDPEYVNLDYLKKQNMDQSTNL</sequence>
<dbReference type="CDD" id="cd01778">
    <property type="entry name" value="RA_RASSF1_like"/>
    <property type="match status" value="1"/>
</dbReference>
<dbReference type="Gene3D" id="1.20.5.110">
    <property type="match status" value="1"/>
</dbReference>
<dbReference type="AlphaFoldDB" id="A0AAE9EBR6"/>
<dbReference type="Gene3D" id="3.10.20.90">
    <property type="entry name" value="Phosphatidylinositol 3-kinase Catalytic Subunit, Chain A, domain 1"/>
    <property type="match status" value="1"/>
</dbReference>
<keyword evidence="11" id="KW-0539">Nucleus</keyword>
<dbReference type="GO" id="GO:0005637">
    <property type="term" value="C:nuclear inner membrane"/>
    <property type="evidence" value="ECO:0007669"/>
    <property type="project" value="UniProtKB-SubCell"/>
</dbReference>
<dbReference type="InterPro" id="IPR018617">
    <property type="entry name" value="Ima1_N"/>
</dbReference>
<dbReference type="PROSITE" id="PS50951">
    <property type="entry name" value="SARAH"/>
    <property type="match status" value="1"/>
</dbReference>
<dbReference type="InterPro" id="IPR002219">
    <property type="entry name" value="PKC_DAG/PE"/>
</dbReference>
<evidence type="ECO:0000256" key="1">
    <source>
        <dbReference type="ARBA" id="ARBA00004245"/>
    </source>
</evidence>
<dbReference type="Pfam" id="PF09779">
    <property type="entry name" value="Ima1_N"/>
    <property type="match status" value="1"/>
</dbReference>
<dbReference type="Proteomes" id="UP000829354">
    <property type="component" value="Chromosome II"/>
</dbReference>
<accession>A0AAE9EBR6</accession>
<feature type="region of interest" description="Disordered" evidence="12">
    <location>
        <begin position="574"/>
        <end position="595"/>
    </location>
</feature>